<dbReference type="EMBL" id="SCEB01214971">
    <property type="protein sequence ID" value="RXM32003.1"/>
    <property type="molecule type" value="Genomic_DNA"/>
</dbReference>
<keyword evidence="12" id="KW-0325">Glycoprotein</keyword>
<keyword evidence="7 14" id="KW-0238">DNA-binding</keyword>
<evidence type="ECO:0000313" key="24">
    <source>
        <dbReference type="Proteomes" id="UP000289886"/>
    </source>
</evidence>
<dbReference type="Gene3D" id="1.10.260.40">
    <property type="entry name" value="lambda repressor-like DNA-binding domains"/>
    <property type="match status" value="1"/>
</dbReference>
<feature type="compositionally biased region" description="Polar residues" evidence="17">
    <location>
        <begin position="1644"/>
        <end position="1659"/>
    </location>
</feature>
<dbReference type="PRINTS" id="PR00029">
    <property type="entry name" value="OCTAMER"/>
</dbReference>
<feature type="compositionally biased region" description="Basic and acidic residues" evidence="17">
    <location>
        <begin position="1557"/>
        <end position="1571"/>
    </location>
</feature>
<dbReference type="PROSITE" id="PS51179">
    <property type="entry name" value="POU_3"/>
    <property type="match status" value="1"/>
</dbReference>
<comment type="similarity">
    <text evidence="2">Belongs to the POU transcription factor family. Class-2 subfamily.</text>
</comment>
<dbReference type="SUPFAM" id="SSF47413">
    <property type="entry name" value="lambda repressor-like DNA-binding domains"/>
    <property type="match status" value="1"/>
</dbReference>
<feature type="compositionally biased region" description="Polar residues" evidence="17">
    <location>
        <begin position="1773"/>
        <end position="1783"/>
    </location>
</feature>
<evidence type="ECO:0000256" key="8">
    <source>
        <dbReference type="ARBA" id="ARBA00023155"/>
    </source>
</evidence>
<feature type="region of interest" description="Disordered" evidence="17">
    <location>
        <begin position="1103"/>
        <end position="1128"/>
    </location>
</feature>
<dbReference type="PANTHER" id="PTHR11636:SF47">
    <property type="entry name" value="POU DOMAIN, CLASS 2, TRANSCRIPTION FACTOR 1"/>
    <property type="match status" value="1"/>
</dbReference>
<dbReference type="InterPro" id="IPR013847">
    <property type="entry name" value="POU"/>
</dbReference>
<dbReference type="InterPro" id="IPR017970">
    <property type="entry name" value="Homeobox_CS"/>
</dbReference>
<dbReference type="InterPro" id="IPR000387">
    <property type="entry name" value="Tyr_Pase_dom"/>
</dbReference>
<dbReference type="PROSITE" id="PS00465">
    <property type="entry name" value="POU_2"/>
    <property type="match status" value="1"/>
</dbReference>
<dbReference type="SMART" id="SM00389">
    <property type="entry name" value="HOX"/>
    <property type="match status" value="1"/>
</dbReference>
<evidence type="ECO:0000259" key="20">
    <source>
        <dbReference type="PROSITE" id="PS50056"/>
    </source>
</evidence>
<feature type="region of interest" description="Disordered" evidence="17">
    <location>
        <begin position="1169"/>
        <end position="1190"/>
    </location>
</feature>
<dbReference type="GO" id="GO:0000978">
    <property type="term" value="F:RNA polymerase II cis-regulatory region sequence-specific DNA binding"/>
    <property type="evidence" value="ECO:0007669"/>
    <property type="project" value="TreeGrafter"/>
</dbReference>
<feature type="compositionally biased region" description="Polar residues" evidence="17">
    <location>
        <begin position="2055"/>
        <end position="2066"/>
    </location>
</feature>
<evidence type="ECO:0000256" key="12">
    <source>
        <dbReference type="ARBA" id="ARBA00023180"/>
    </source>
</evidence>
<dbReference type="Proteomes" id="UP000289886">
    <property type="component" value="Unassembled WGS sequence"/>
</dbReference>
<keyword evidence="11" id="KW-0675">Receptor</keyword>
<dbReference type="GO" id="GO:0000981">
    <property type="term" value="F:DNA-binding transcription factor activity, RNA polymerase II-specific"/>
    <property type="evidence" value="ECO:0007669"/>
    <property type="project" value="InterPro"/>
</dbReference>
<keyword evidence="5" id="KW-0378">Hydrolase</keyword>
<feature type="region of interest" description="Disordered" evidence="17">
    <location>
        <begin position="1956"/>
        <end position="1977"/>
    </location>
</feature>
<feature type="compositionally biased region" description="Polar residues" evidence="17">
    <location>
        <begin position="1512"/>
        <end position="1525"/>
    </location>
</feature>
<feature type="transmembrane region" description="Helical" evidence="18">
    <location>
        <begin position="295"/>
        <end position="319"/>
    </location>
</feature>
<comment type="similarity">
    <text evidence="3">Belongs to the POU transcription factor family. Class-3 subfamily.</text>
</comment>
<dbReference type="PROSITE" id="PS50056">
    <property type="entry name" value="TYR_PHOSPHATASE_2"/>
    <property type="match status" value="1"/>
</dbReference>
<feature type="DNA-binding region" description="Homeobox" evidence="14">
    <location>
        <begin position="2075"/>
        <end position="2135"/>
    </location>
</feature>
<keyword evidence="24" id="KW-1185">Reference proteome</keyword>
<dbReference type="PROSITE" id="PS50071">
    <property type="entry name" value="HOMEOBOX_2"/>
    <property type="match status" value="1"/>
</dbReference>
<evidence type="ECO:0000256" key="10">
    <source>
        <dbReference type="ARBA" id="ARBA00023163"/>
    </source>
</evidence>
<dbReference type="CDD" id="cd14576">
    <property type="entry name" value="DSP_iDUSP27"/>
    <property type="match status" value="1"/>
</dbReference>
<feature type="domain" description="Tyrosine specific protein phosphatases" evidence="20">
    <location>
        <begin position="812"/>
        <end position="871"/>
    </location>
</feature>
<keyword evidence="4" id="KW-0732">Signal</keyword>
<evidence type="ECO:0000256" key="11">
    <source>
        <dbReference type="ARBA" id="ARBA00023170"/>
    </source>
</evidence>
<dbReference type="PRINTS" id="PR00028">
    <property type="entry name" value="POUDOMAIN"/>
</dbReference>
<dbReference type="PANTHER" id="PTHR11636">
    <property type="entry name" value="POU DOMAIN"/>
    <property type="match status" value="1"/>
</dbReference>
<feature type="compositionally biased region" description="Basic and acidic residues" evidence="17">
    <location>
        <begin position="1668"/>
        <end position="1684"/>
    </location>
</feature>
<evidence type="ECO:0000256" key="2">
    <source>
        <dbReference type="ARBA" id="ARBA00008879"/>
    </source>
</evidence>
<gene>
    <name evidence="23" type="ORF">EOD39_6470</name>
</gene>
<evidence type="ECO:0000256" key="15">
    <source>
        <dbReference type="RuleBase" id="RU000682"/>
    </source>
</evidence>
<dbReference type="Gene3D" id="1.10.10.60">
    <property type="entry name" value="Homeodomain-like"/>
    <property type="match status" value="1"/>
</dbReference>
<reference evidence="23 24" key="1">
    <citation type="submission" date="2019-01" db="EMBL/GenBank/DDBJ databases">
        <title>Draft Genome and Complete Hox-Cluster Characterization of the Sterlet Sturgeon (Acipenser ruthenus).</title>
        <authorList>
            <person name="Wei Q."/>
        </authorList>
    </citation>
    <scope>NUCLEOTIDE SEQUENCE [LARGE SCALE GENOMIC DNA]</scope>
    <source>
        <strain evidence="23">WHYD16114868_AA</strain>
        <tissue evidence="23">Blood</tissue>
    </source>
</reference>
<feature type="domain" description="Homeobox" evidence="21">
    <location>
        <begin position="2073"/>
        <end position="2134"/>
    </location>
</feature>
<evidence type="ECO:0000259" key="19">
    <source>
        <dbReference type="PROSITE" id="PS50054"/>
    </source>
</evidence>
<feature type="compositionally biased region" description="Basic and acidic residues" evidence="17">
    <location>
        <begin position="1527"/>
        <end position="1539"/>
    </location>
</feature>
<feature type="compositionally biased region" description="Polar residues" evidence="17">
    <location>
        <begin position="1715"/>
        <end position="1724"/>
    </location>
</feature>
<dbReference type="PROSITE" id="PS00035">
    <property type="entry name" value="POU_1"/>
    <property type="match status" value="1"/>
</dbReference>
<evidence type="ECO:0000256" key="6">
    <source>
        <dbReference type="ARBA" id="ARBA00023015"/>
    </source>
</evidence>
<dbReference type="SUPFAM" id="SSF46689">
    <property type="entry name" value="Homeodomain-like"/>
    <property type="match status" value="1"/>
</dbReference>
<dbReference type="InterPro" id="IPR013783">
    <property type="entry name" value="Ig-like_fold"/>
</dbReference>
<keyword evidence="8 14" id="KW-0371">Homeobox</keyword>
<feature type="compositionally biased region" description="Basic and acidic residues" evidence="17">
    <location>
        <begin position="987"/>
        <end position="1001"/>
    </location>
</feature>
<name>A0A444U9Z3_ACIRT</name>
<keyword evidence="13 14" id="KW-0539">Nucleus</keyword>
<dbReference type="FunFam" id="2.60.40.10:FF:000287">
    <property type="entry name" value="Prolactin receptor"/>
    <property type="match status" value="1"/>
</dbReference>
<dbReference type="FunFam" id="1.10.10.60:FF:000005">
    <property type="entry name" value="POU domain protein"/>
    <property type="match status" value="1"/>
</dbReference>
<dbReference type="Gene3D" id="2.60.40.10">
    <property type="entry name" value="Immunoglobulins"/>
    <property type="match status" value="2"/>
</dbReference>
<dbReference type="GO" id="GO:0005634">
    <property type="term" value="C:nucleus"/>
    <property type="evidence" value="ECO:0007669"/>
    <property type="project" value="UniProtKB-SubCell"/>
</dbReference>
<evidence type="ECO:0000256" key="14">
    <source>
        <dbReference type="PROSITE-ProRule" id="PRU00108"/>
    </source>
</evidence>
<dbReference type="PROSITE" id="PS00027">
    <property type="entry name" value="HOMEOBOX_1"/>
    <property type="match status" value="1"/>
</dbReference>
<protein>
    <recommendedName>
        <fullName evidence="16">POU domain protein</fullName>
    </recommendedName>
</protein>
<dbReference type="SUPFAM" id="SSF49265">
    <property type="entry name" value="Fibronectin type III"/>
    <property type="match status" value="2"/>
</dbReference>
<feature type="compositionally biased region" description="Polar residues" evidence="17">
    <location>
        <begin position="522"/>
        <end position="533"/>
    </location>
</feature>
<proteinExistence type="inferred from homology"/>
<sequence length="2294" mass="253888">MLCQIQDSSVLKEFVVKVTSAGEKTGCCVHIMMLKLVMLSLAWLGEGRKIETSLLKAQVLKEFVVKVTSAGEKTGCCVHIMMLKLVMLSLAWLGEGRKIETSLLKAQDAALLPPKPKIDRCRSADMETFTCWWSTADDGTGDSRNSNYTLTYTVGFEPKRECPDYITGGNNSCYFDSDLTQVWVVYCLNVTAWNKHGSQTSDERCLDVVDIVEPDPPTNMTYSFTNSSHDGRGQTVLVSWLAPETVDVDSWLTLVYELQFRRKSENHWKVKGILREPKIELLDFPEGSYIVRVRYMMLALILVTGVSIMAFLIIGFGILPQRKRIKAFLLPPIPKPRISGIDPLLLKRGKMDEINRLFTSIYGYIPSQYAEESWLEVSMDGSVSSKDSLAEADGKPRSTQCPIDLVKKMVETKEEQMYILELDRCQLSLNESMNPNENVAWSSENKINVEKSFEAVTSPGGGYSVALSPTTGSGSHDFYTCVNRVSCTGAVQLTRCLPDFGHKSTFLELKDSKGTMGKPKHQNSTTCSPKSTASLPDVKGGFNEWGNCGNLSYTTVEALHLHQDAAPATREEEVECPFGFSRNNEYLCLDHNVPTTPLLTCPISEKNKLHAMALPRDSDREQVVPEEEDTADVRSVQARYLRSPSPSRFSVMSDTDTESIFMEPIHLSSAVAAKQIINEELKHKEMKVEAMPEQMMESAEQLLVEDLYNRVKDMMDDNSKFNTPCVLDIQRELTQDKLEAPKNPVDEVWPNVFIAEKSVAVNKARLKRLGITHILNAAHGTGVYTGPDFYTGLDIQYQGIEVDDFPDVDISKHFRPAAEFLDETLLTCRGKILVDSMMGVSRSAVLVAAYLMIFHHMTIMEALMTIRKKRPINPNEGFLKQLRELNETLLEERTADDDSDTLSQSSVIEAKTHSIMAEEEDSGSVMGAKVHSIMVEEEDDMSTMSSVMSSIAKASVASKRPTLIDEDEEDELYAEWRKKQGLPPSEPQRHDNESKLSKLPEQEEEEDVEQMIREWQSRNERYQSEDWWQSQLMSEDEQSLLGGKAFSISDRGDLESVNSLDIRTLKERLTASGIGRVRSDSISTEDSSADLWTQRLREIEDQAAARYARDGQKGKDSSENVRKEKDIDEESLFSQTSSLYNFCKKNKDKLTPLERWKIKRIEFGWNKKDAESAGGKKTDGSGEQAEGEENTPVGEVNLSAYQNWKLKHQKKLGTENKDEIVELGKGEDTASVKRKQRREEILERSRKTLEESQSMCGWETESSLSGSIPLSALWPNMSAKSVNDDTASMLSMQSNRSSVSRSTQGLPQAPMIPLPNIQVGSDDTISLASIQNWIANVVTETIVQKQNELLMQGSMPPSRSPSVMSMGSRTGTVGKNIDDDKASLLSMQSGVSYASSLLRQKDMQSTDTQSVISCGSWSEGFGSKQKITRTSKPLYSLFADDIDLKKLDTKEKEMKSEMRGKMFEYKKEKIAADNKRSTLFKKKKAKDDSEDEDDLTGTSGRYSYKNPDKADTASSISGRYSSLGTDGSDRINSIDKWLSDVKATSSKSSNSTTNESSDSKFTRSSYLKEDTAGSSDYKFSRRRMDPSEKSQSPYSSHEEGYRSNSRFSASAHMTDTKTYSSRRFTSDDPDIYGKTSPEPYVYRQSASETEPSCNGMSETLNRRTRPLHCSDEVLEDQDHSEFGPKRKFTQSFSRSKENEEETSFENAHQDDMQESRMSNPSETSKPAMESADGSTGAQTNGLDFQRQSVQTSAITNAHAQALLHQSKTEESADSQVSSQPSIQHSVQGALPQTPLMLAGGQITGLTLTPAQQQLLLQQAQAQLLAAAVQHSANQQHNATGATISASAATPMTHIPLSQPIQITPDLQQLQQFQQQNLNLQQFVLVQPGHPIATQLQPAQFIISQTPQGQQSLLQAQNLLTQLPQQSQANLLQSQPSITLTAQPATPTRTIAATPIQPLPQNQTTPKRIDTPSLEEPSDLEELEQFAKTFKQRRIKLGFTQGDVGLAMGKLYGNDFSQTTISRFEALNLSFKNMCKLKPLLEKWLNDAENLTSDQALSSPSALNSSGMGIEGLNRRRKKRTSIETNIRVALEKSFLEQNQKPTSEEITMIADQLNMEKEVIRVWFCNRRQKEKRINPPSSGSMSSTPIKAIFPNPATLVPSTASLVTSSTPTTLTVNSLLPITSTAVTNIGFTALASGGSLPITSLDASGNLLFANANAGGNLVTAPLFLNPQNLSLLTSNPVSLVSAAAASAGASAQALNLQVTSAVAESNQNVVTSAGGAAAASTITTASKAQ</sequence>
<evidence type="ECO:0000256" key="18">
    <source>
        <dbReference type="SAM" id="Phobius"/>
    </source>
</evidence>
<dbReference type="SMART" id="SM00352">
    <property type="entry name" value="POU"/>
    <property type="match status" value="1"/>
</dbReference>
<dbReference type="Pfam" id="PF09067">
    <property type="entry name" value="EpoR_lig-bind"/>
    <property type="match status" value="1"/>
</dbReference>
<evidence type="ECO:0000256" key="13">
    <source>
        <dbReference type="ARBA" id="ARBA00023242"/>
    </source>
</evidence>
<comment type="subcellular location">
    <subcellularLocation>
        <location evidence="1 14 15">Nucleus</location>
    </subcellularLocation>
</comment>
<keyword evidence="5" id="KW-0904">Protein phosphatase</keyword>
<dbReference type="InterPro" id="IPR009057">
    <property type="entry name" value="Homeodomain-like_sf"/>
</dbReference>
<dbReference type="InterPro" id="IPR015152">
    <property type="entry name" value="Growth/epo_recpt_lig-bind"/>
</dbReference>
<feature type="region of interest" description="Disordered" evidence="17">
    <location>
        <begin position="511"/>
        <end position="533"/>
    </location>
</feature>
<feature type="compositionally biased region" description="Basic and acidic residues" evidence="17">
    <location>
        <begin position="1578"/>
        <end position="1588"/>
    </location>
</feature>
<evidence type="ECO:0000256" key="17">
    <source>
        <dbReference type="SAM" id="MobiDB-lite"/>
    </source>
</evidence>
<feature type="domain" description="Tyrosine-protein phosphatase" evidence="19">
    <location>
        <begin position="743"/>
        <end position="891"/>
    </location>
</feature>
<dbReference type="InterPro" id="IPR045703">
    <property type="entry name" value="POU2F1_C"/>
</dbReference>
<organism evidence="23 24">
    <name type="scientific">Acipenser ruthenus</name>
    <name type="common">Sterlet sturgeon</name>
    <dbReference type="NCBI Taxonomy" id="7906"/>
    <lineage>
        <taxon>Eukaryota</taxon>
        <taxon>Metazoa</taxon>
        <taxon>Chordata</taxon>
        <taxon>Craniata</taxon>
        <taxon>Vertebrata</taxon>
        <taxon>Euteleostomi</taxon>
        <taxon>Actinopterygii</taxon>
        <taxon>Chondrostei</taxon>
        <taxon>Acipenseriformes</taxon>
        <taxon>Acipenseridae</taxon>
        <taxon>Acipenser</taxon>
    </lineage>
</organism>
<dbReference type="PROSITE" id="PS50054">
    <property type="entry name" value="TYR_PHOSPHATASE_DUAL"/>
    <property type="match status" value="1"/>
</dbReference>
<evidence type="ECO:0000256" key="3">
    <source>
        <dbReference type="ARBA" id="ARBA00010250"/>
    </source>
</evidence>
<keyword evidence="18" id="KW-0812">Transmembrane</keyword>
<dbReference type="SUPFAM" id="SSF52799">
    <property type="entry name" value="(Phosphotyrosine protein) phosphatases II"/>
    <property type="match status" value="1"/>
</dbReference>
<feature type="region of interest" description="Disordered" evidence="17">
    <location>
        <begin position="1481"/>
        <end position="1740"/>
    </location>
</feature>
<dbReference type="InterPro" id="IPR029021">
    <property type="entry name" value="Prot-tyrosine_phosphatase-like"/>
</dbReference>
<evidence type="ECO:0000313" key="23">
    <source>
        <dbReference type="EMBL" id="RXM32003.1"/>
    </source>
</evidence>
<feature type="compositionally biased region" description="Basic and acidic residues" evidence="17">
    <location>
        <begin position="1107"/>
        <end position="1126"/>
    </location>
</feature>
<comment type="caution">
    <text evidence="23">The sequence shown here is derived from an EMBL/GenBank/DDBJ whole genome shotgun (WGS) entry which is preliminary data.</text>
</comment>
<evidence type="ECO:0000259" key="22">
    <source>
        <dbReference type="PROSITE" id="PS51179"/>
    </source>
</evidence>
<dbReference type="Pfam" id="PF00157">
    <property type="entry name" value="Pou"/>
    <property type="match status" value="1"/>
</dbReference>
<feature type="compositionally biased region" description="Basic and acidic residues" evidence="17">
    <location>
        <begin position="1169"/>
        <end position="1180"/>
    </location>
</feature>
<dbReference type="Pfam" id="PF19536">
    <property type="entry name" value="POU2F1_C"/>
    <property type="match status" value="1"/>
</dbReference>
<dbReference type="InterPro" id="IPR000340">
    <property type="entry name" value="Dual-sp_phosphatase_cat-dom"/>
</dbReference>
<feature type="compositionally biased region" description="Polar residues" evidence="17">
    <location>
        <begin position="1602"/>
        <end position="1623"/>
    </location>
</feature>
<dbReference type="SMART" id="SM00195">
    <property type="entry name" value="DSPc"/>
    <property type="match status" value="1"/>
</dbReference>
<dbReference type="InterPro" id="IPR010982">
    <property type="entry name" value="Lambda_DNA-bd_dom_sf"/>
</dbReference>
<keyword evidence="6" id="KW-0805">Transcription regulation</keyword>
<feature type="region of interest" description="Disordered" evidence="17">
    <location>
        <begin position="2055"/>
        <end position="2076"/>
    </location>
</feature>
<dbReference type="CDD" id="cd00086">
    <property type="entry name" value="homeodomain"/>
    <property type="match status" value="1"/>
</dbReference>
<dbReference type="InterPro" id="IPR036116">
    <property type="entry name" value="FN3_sf"/>
</dbReference>
<dbReference type="InterPro" id="IPR000327">
    <property type="entry name" value="POU_dom"/>
</dbReference>
<dbReference type="InterPro" id="IPR020422">
    <property type="entry name" value="TYR_PHOSPHATASE_DUAL_dom"/>
</dbReference>
<keyword evidence="18" id="KW-0472">Membrane</keyword>
<keyword evidence="18" id="KW-1133">Transmembrane helix</keyword>
<feature type="domain" description="POU-specific" evidence="22">
    <location>
        <begin position="1974"/>
        <end position="2048"/>
    </location>
</feature>
<evidence type="ECO:0000256" key="7">
    <source>
        <dbReference type="ARBA" id="ARBA00023125"/>
    </source>
</evidence>
<keyword evidence="9" id="KW-0010">Activator</keyword>
<dbReference type="FunFam" id="1.10.260.40:FF:000001">
    <property type="entry name" value="POU domain protein"/>
    <property type="match status" value="1"/>
</dbReference>
<evidence type="ECO:0000256" key="1">
    <source>
        <dbReference type="ARBA" id="ARBA00004123"/>
    </source>
</evidence>
<evidence type="ECO:0000256" key="16">
    <source>
        <dbReference type="RuleBase" id="RU361194"/>
    </source>
</evidence>
<evidence type="ECO:0000256" key="5">
    <source>
        <dbReference type="ARBA" id="ARBA00022912"/>
    </source>
</evidence>
<dbReference type="GO" id="GO:0004721">
    <property type="term" value="F:phosphoprotein phosphatase activity"/>
    <property type="evidence" value="ECO:0007669"/>
    <property type="project" value="UniProtKB-KW"/>
</dbReference>
<dbReference type="InterPro" id="IPR050255">
    <property type="entry name" value="POU_domain_TF"/>
</dbReference>
<evidence type="ECO:0000259" key="21">
    <source>
        <dbReference type="PROSITE" id="PS50071"/>
    </source>
</evidence>
<dbReference type="Pfam" id="PF00046">
    <property type="entry name" value="Homeodomain"/>
    <property type="match status" value="1"/>
</dbReference>
<evidence type="ECO:0000256" key="9">
    <source>
        <dbReference type="ARBA" id="ARBA00023159"/>
    </source>
</evidence>
<feature type="region of interest" description="Disordered" evidence="17">
    <location>
        <begin position="979"/>
        <end position="1011"/>
    </location>
</feature>
<feature type="compositionally biased region" description="Low complexity" evidence="17">
    <location>
        <begin position="1540"/>
        <end position="1556"/>
    </location>
</feature>
<feature type="region of interest" description="Disordered" evidence="17">
    <location>
        <begin position="1764"/>
        <end position="1783"/>
    </location>
</feature>
<evidence type="ECO:0000256" key="4">
    <source>
        <dbReference type="ARBA" id="ARBA00022729"/>
    </source>
</evidence>
<keyword evidence="10 16" id="KW-0804">Transcription</keyword>
<accession>A0A444U9Z3</accession>
<dbReference type="Pfam" id="PF00782">
    <property type="entry name" value="DSPc"/>
    <property type="match status" value="1"/>
</dbReference>
<dbReference type="Gene3D" id="3.90.190.10">
    <property type="entry name" value="Protein tyrosine phosphatase superfamily"/>
    <property type="match status" value="1"/>
</dbReference>
<dbReference type="InterPro" id="IPR001356">
    <property type="entry name" value="HD"/>
</dbReference>
<dbReference type="InterPro" id="IPR000972">
    <property type="entry name" value="TF_octamer"/>
</dbReference>